<reference evidence="1 2" key="1">
    <citation type="submission" date="2013-07" db="EMBL/GenBank/DDBJ databases">
        <title>Comparative Genomic and Metabolomic Analysis of Twelve Strains of Pseudoalteromonas luteoviolacea.</title>
        <authorList>
            <person name="Vynne N.G."/>
            <person name="Mansson M."/>
            <person name="Gram L."/>
        </authorList>
    </citation>
    <scope>NUCLEOTIDE SEQUENCE [LARGE SCALE GENOMIC DNA]</scope>
    <source>
        <strain evidence="1 2">H33</strain>
    </source>
</reference>
<comment type="caution">
    <text evidence="1">The sequence shown here is derived from an EMBL/GenBank/DDBJ whole genome shotgun (WGS) entry which is preliminary data.</text>
</comment>
<evidence type="ECO:0000313" key="2">
    <source>
        <dbReference type="Proteomes" id="UP000076503"/>
    </source>
</evidence>
<gene>
    <name evidence="1" type="ORF">N476_13525</name>
</gene>
<protein>
    <submittedName>
        <fullName evidence="1">Uncharacterized protein</fullName>
    </submittedName>
</protein>
<accession>A0A167EZF1</accession>
<name>A0A167EZF1_9GAMM</name>
<dbReference type="EMBL" id="AUXZ01000068">
    <property type="protein sequence ID" value="KZN51402.1"/>
    <property type="molecule type" value="Genomic_DNA"/>
</dbReference>
<sequence length="32" mass="3558">MEAADIYTAKLALKDYGFSAVYSLLFITLTEV</sequence>
<dbReference type="Proteomes" id="UP000076503">
    <property type="component" value="Unassembled WGS sequence"/>
</dbReference>
<dbReference type="AlphaFoldDB" id="A0A167EZF1"/>
<evidence type="ECO:0000313" key="1">
    <source>
        <dbReference type="EMBL" id="KZN51402.1"/>
    </source>
</evidence>
<proteinExistence type="predicted"/>
<dbReference type="PATRIC" id="fig|1365251.3.peg.1912"/>
<organism evidence="1 2">
    <name type="scientific">Pseudoalteromonas luteoviolacea H33</name>
    <dbReference type="NCBI Taxonomy" id="1365251"/>
    <lineage>
        <taxon>Bacteria</taxon>
        <taxon>Pseudomonadati</taxon>
        <taxon>Pseudomonadota</taxon>
        <taxon>Gammaproteobacteria</taxon>
        <taxon>Alteromonadales</taxon>
        <taxon>Pseudoalteromonadaceae</taxon>
        <taxon>Pseudoalteromonas</taxon>
    </lineage>
</organism>